<dbReference type="PROSITE" id="PS00330">
    <property type="entry name" value="HEMOLYSIN_CALCIUM"/>
    <property type="match status" value="2"/>
</dbReference>
<feature type="region of interest" description="Disordered" evidence="3">
    <location>
        <begin position="383"/>
        <end position="410"/>
    </location>
</feature>
<dbReference type="SUPFAM" id="SSF51120">
    <property type="entry name" value="beta-Roll"/>
    <property type="match status" value="7"/>
</dbReference>
<evidence type="ECO:0000313" key="4">
    <source>
        <dbReference type="EMBL" id="MBE9024776.1"/>
    </source>
</evidence>
<evidence type="ECO:0000313" key="5">
    <source>
        <dbReference type="Proteomes" id="UP000622533"/>
    </source>
</evidence>
<dbReference type="Gene3D" id="2.150.10.10">
    <property type="entry name" value="Serralysin-like metalloprotease, C-terminal"/>
    <property type="match status" value="8"/>
</dbReference>
<name>A0A8J7A269_DESMC</name>
<dbReference type="InterPro" id="IPR018511">
    <property type="entry name" value="Hemolysin-typ_Ca-bd_CS"/>
</dbReference>
<dbReference type="InterPro" id="IPR011049">
    <property type="entry name" value="Serralysin-like_metalloprot_C"/>
</dbReference>
<dbReference type="AlphaFoldDB" id="A0A8J7A269"/>
<dbReference type="EMBL" id="JADEXS010000313">
    <property type="protein sequence ID" value="MBE9024776.1"/>
    <property type="molecule type" value="Genomic_DNA"/>
</dbReference>
<protein>
    <submittedName>
        <fullName evidence="4">Calcium-binding protein</fullName>
    </submittedName>
</protein>
<dbReference type="GO" id="GO:0005576">
    <property type="term" value="C:extracellular region"/>
    <property type="evidence" value="ECO:0007669"/>
    <property type="project" value="UniProtKB-SubCell"/>
</dbReference>
<dbReference type="GO" id="GO:0005509">
    <property type="term" value="F:calcium ion binding"/>
    <property type="evidence" value="ECO:0007669"/>
    <property type="project" value="InterPro"/>
</dbReference>
<evidence type="ECO:0000256" key="2">
    <source>
        <dbReference type="ARBA" id="ARBA00022525"/>
    </source>
</evidence>
<dbReference type="PRINTS" id="PR00313">
    <property type="entry name" value="CABNDNGRPT"/>
</dbReference>
<dbReference type="Gene3D" id="2.160.20.160">
    <property type="match status" value="1"/>
</dbReference>
<sequence length="954" mass="98140">MANIIGTNGNDTLMGSDSADTINGKAGNDLLRSGAGNDTLIGGAGNDTLSASDSSGNKLLNGGDGNDSLFASGAFGNNTLNGGNGDDILTDGDGKDIFIGGGGKDKFVYTSFSYNNNNITDFGGVGKGTNPTAAVIAEVDTLTFQGAGLTAKNLLLTQNGKNLEISFSGVFSPNKLILENFALENLENLSKSTGAAVDLGNILFNGQTTITDSFDVFNANSTQSTIFNLNTVTFLNDLDNNVNGFDNSDDVINGQGGNDIIDGKSGNDLLRGSAGNNTLNGGAGNDTLNVDSLLGDNLLSGGDGNDFLFASGYQYESGSFYGPQKDDLLLLGNNTLNGGAGNDTLSASGSKGDNLLSGGDGNDFLDISGYLYGGSNPYFSSSTNSVSSGNNTLNGGTGDDTLSAGGSRGDNLLSGGDGNDFLDISGYENQGSDYYYDYRSLGNNTLNGGAGDDTLDASGSTGDNLLSGGNGNDSFYLNFLSEPSAASDLITQTVDGGKGDDVLSVIFNYYATGGITTTFNATTNIASITAGTNSVTYKNIEQLNISGTKYGDFIVGNDGNDTLSTGDGGKDTMDGGKGDDLLSVDYTYYATGAIATTFNATTNIGSITAGTNSVSYKNIERLNISGTQYDDFIVGNDGNDTLSTGNGGKDTIDGGKGDDVLSGNYRFASRGITTTFNATTNIGSITAGTNSVSYKNIERLYISGTEYDDFIVGNDGNDTLSGNNDNFNYSNSGNDTIDGGKGDDLLSVYFYATKGITTAFNASTNIGLMTAGMNSVSYKNIERLYISGTEYDDNIVGSNGNDTLYGNGGNDTIIGGAGNDSLSAAVYSGNNLLSGGDGNDILTGGRGNDSLYGGTGTDTFVFNSYNESVDTIYDFNATNELIQISAASFNGGLSSANQFTIGTSATTSNQRFIYDNITGALYFDADGSAGEFTQVKFVQLLGNVTLAENNFVVV</sequence>
<dbReference type="InterPro" id="IPR050557">
    <property type="entry name" value="RTX_toxin/Mannuronan_C5-epim"/>
</dbReference>
<dbReference type="Proteomes" id="UP000622533">
    <property type="component" value="Unassembled WGS sequence"/>
</dbReference>
<dbReference type="InterPro" id="IPR001343">
    <property type="entry name" value="Hemolysn_Ca-bd"/>
</dbReference>
<evidence type="ECO:0000256" key="1">
    <source>
        <dbReference type="ARBA" id="ARBA00004613"/>
    </source>
</evidence>
<keyword evidence="2" id="KW-0964">Secreted</keyword>
<comment type="caution">
    <text evidence="4">The sequence shown here is derived from an EMBL/GenBank/DDBJ whole genome shotgun (WGS) entry which is preliminary data.</text>
</comment>
<keyword evidence="5" id="KW-1185">Reference proteome</keyword>
<dbReference type="Pfam" id="PF00353">
    <property type="entry name" value="HemolysinCabind"/>
    <property type="match status" value="15"/>
</dbReference>
<dbReference type="PANTHER" id="PTHR38340">
    <property type="entry name" value="S-LAYER PROTEIN"/>
    <property type="match status" value="1"/>
</dbReference>
<evidence type="ECO:0000256" key="3">
    <source>
        <dbReference type="SAM" id="MobiDB-lite"/>
    </source>
</evidence>
<proteinExistence type="predicted"/>
<dbReference type="PANTHER" id="PTHR38340:SF1">
    <property type="entry name" value="S-LAYER PROTEIN"/>
    <property type="match status" value="1"/>
</dbReference>
<reference evidence="4" key="1">
    <citation type="submission" date="2020-10" db="EMBL/GenBank/DDBJ databases">
        <authorList>
            <person name="Castelo-Branco R."/>
            <person name="Eusebio N."/>
            <person name="Adriana R."/>
            <person name="Vieira A."/>
            <person name="Brugerolle De Fraissinette N."/>
            <person name="Rezende De Castro R."/>
            <person name="Schneider M.P."/>
            <person name="Vasconcelos V."/>
            <person name="Leao P.N."/>
        </authorList>
    </citation>
    <scope>NUCLEOTIDE SEQUENCE</scope>
    <source>
        <strain evidence="4">LEGE 12446</strain>
    </source>
</reference>
<organism evidence="4 5">
    <name type="scientific">Desmonostoc muscorum LEGE 12446</name>
    <dbReference type="NCBI Taxonomy" id="1828758"/>
    <lineage>
        <taxon>Bacteria</taxon>
        <taxon>Bacillati</taxon>
        <taxon>Cyanobacteriota</taxon>
        <taxon>Cyanophyceae</taxon>
        <taxon>Nostocales</taxon>
        <taxon>Nostocaceae</taxon>
        <taxon>Desmonostoc</taxon>
    </lineage>
</organism>
<accession>A0A8J7A269</accession>
<comment type="subcellular location">
    <subcellularLocation>
        <location evidence="1">Secreted</location>
    </subcellularLocation>
</comment>
<dbReference type="RefSeq" id="WP_193919389.1">
    <property type="nucleotide sequence ID" value="NZ_JADEXS020000002.1"/>
</dbReference>
<gene>
    <name evidence="4" type="ORF">IQ276_20805</name>
</gene>